<accession>H5TP82</accession>
<evidence type="ECO:0000313" key="2">
    <source>
        <dbReference type="Proteomes" id="UP000005038"/>
    </source>
</evidence>
<keyword evidence="2" id="KW-1185">Reference proteome</keyword>
<evidence type="ECO:0000313" key="1">
    <source>
        <dbReference type="EMBL" id="GAB35290.1"/>
    </source>
</evidence>
<comment type="caution">
    <text evidence="1">The sequence shown here is derived from an EMBL/GenBank/DDBJ whole genome shotgun (WGS) entry which is preliminary data.</text>
</comment>
<dbReference type="Proteomes" id="UP000005038">
    <property type="component" value="Unassembled WGS sequence"/>
</dbReference>
<dbReference type="EMBL" id="BAFB01000152">
    <property type="protein sequence ID" value="GAB35290.1"/>
    <property type="molecule type" value="Genomic_DNA"/>
</dbReference>
<reference evidence="1" key="1">
    <citation type="submission" date="2012-02" db="EMBL/GenBank/DDBJ databases">
        <title>Whole genome shotgun sequence of Gordonia otitidis NBRC 100426.</title>
        <authorList>
            <person name="Yoshida I."/>
            <person name="Hosoyama A."/>
            <person name="Tsuchikane K."/>
            <person name="Katsumata H."/>
            <person name="Yamazaki S."/>
            <person name="Fujita N."/>
        </authorList>
    </citation>
    <scope>NUCLEOTIDE SEQUENCE [LARGE SCALE GENOMIC DNA]</scope>
    <source>
        <strain evidence="1">NBRC 100426</strain>
    </source>
</reference>
<organism evidence="1 2">
    <name type="scientific">Gordonia otitidis (strain DSM 44809 / CCUG 52243 / JCM 12355 / NBRC 100426 / IFM 10032)</name>
    <dbReference type="NCBI Taxonomy" id="1108044"/>
    <lineage>
        <taxon>Bacteria</taxon>
        <taxon>Bacillati</taxon>
        <taxon>Actinomycetota</taxon>
        <taxon>Actinomycetes</taxon>
        <taxon>Mycobacteriales</taxon>
        <taxon>Gordoniaceae</taxon>
        <taxon>Gordonia</taxon>
    </lineage>
</organism>
<gene>
    <name evidence="1" type="ORF">GOOTI_152_00390</name>
</gene>
<name>H5TP82_GORO1</name>
<dbReference type="AlphaFoldDB" id="H5TP82"/>
<proteinExistence type="predicted"/>
<protein>
    <submittedName>
        <fullName evidence="1">Uncharacterized protein</fullName>
    </submittedName>
</protein>
<sequence length="63" mass="6713">MRRRPDPPASESRQPAGVCLVGRKEDRTDSHTAPREFGSGVQRIAAVVACSDYEADSAPDDGA</sequence>